<dbReference type="Proteomes" id="UP000007797">
    <property type="component" value="Unassembled WGS sequence"/>
</dbReference>
<protein>
    <recommendedName>
        <fullName evidence="3">Ankyrin repeat-containing protein</fullName>
    </recommendedName>
</protein>
<dbReference type="InterPro" id="IPR052050">
    <property type="entry name" value="SecEffector_AnkRepeat"/>
</dbReference>
<dbReference type="SUPFAM" id="SSF140860">
    <property type="entry name" value="Pseudo ankyrin repeat-like"/>
    <property type="match status" value="1"/>
</dbReference>
<dbReference type="KEGG" id="dfa:DFA_07453"/>
<keyword evidence="2" id="KW-1185">Reference proteome</keyword>
<dbReference type="PANTHER" id="PTHR46586:SF3">
    <property type="entry name" value="ANKYRIN REPEAT-CONTAINING PROTEIN"/>
    <property type="match status" value="1"/>
</dbReference>
<organism evidence="1 2">
    <name type="scientific">Cavenderia fasciculata</name>
    <name type="common">Slime mold</name>
    <name type="synonym">Dictyostelium fasciculatum</name>
    <dbReference type="NCBI Taxonomy" id="261658"/>
    <lineage>
        <taxon>Eukaryota</taxon>
        <taxon>Amoebozoa</taxon>
        <taxon>Evosea</taxon>
        <taxon>Eumycetozoa</taxon>
        <taxon>Dictyostelia</taxon>
        <taxon>Acytosteliales</taxon>
        <taxon>Cavenderiaceae</taxon>
        <taxon>Cavenderia</taxon>
    </lineage>
</organism>
<dbReference type="PANTHER" id="PTHR46586">
    <property type="entry name" value="ANKYRIN REPEAT-CONTAINING PROTEIN"/>
    <property type="match status" value="1"/>
</dbReference>
<dbReference type="GeneID" id="14872049"/>
<accession>F4PWG5</accession>
<dbReference type="EMBL" id="GL883013">
    <property type="protein sequence ID" value="EGG20329.1"/>
    <property type="molecule type" value="Genomic_DNA"/>
</dbReference>
<proteinExistence type="predicted"/>
<evidence type="ECO:0000313" key="1">
    <source>
        <dbReference type="EMBL" id="EGG20329.1"/>
    </source>
</evidence>
<dbReference type="RefSeq" id="XP_004367312.1">
    <property type="nucleotide sequence ID" value="XM_004367255.1"/>
</dbReference>
<dbReference type="AlphaFoldDB" id="F4PWG5"/>
<evidence type="ECO:0000313" key="2">
    <source>
        <dbReference type="Proteomes" id="UP000007797"/>
    </source>
</evidence>
<reference evidence="2" key="1">
    <citation type="journal article" date="2011" name="Genome Res.">
        <title>Phylogeny-wide analysis of social amoeba genomes highlights ancient origins for complex intercellular communication.</title>
        <authorList>
            <person name="Heidel A.J."/>
            <person name="Lawal H.M."/>
            <person name="Felder M."/>
            <person name="Schilde C."/>
            <person name="Helps N.R."/>
            <person name="Tunggal B."/>
            <person name="Rivero F."/>
            <person name="John U."/>
            <person name="Schleicher M."/>
            <person name="Eichinger L."/>
            <person name="Platzer M."/>
            <person name="Noegel A.A."/>
            <person name="Schaap P."/>
            <person name="Gloeckner G."/>
        </authorList>
    </citation>
    <scope>NUCLEOTIDE SEQUENCE [LARGE SCALE GENOMIC DNA]</scope>
    <source>
        <strain evidence="2">SH3</strain>
    </source>
</reference>
<sequence>MNNKDTISTTSTIENNNNNKEIINEQHKNQNNTTTTTTTLFFSIIKNNFLTKKIFNEQKKQRLDRWGHTFALTIKAFATVRKWKYDDWIDLEDMCRNGYHRLLYDKIVGSSSSKKSSCMRVTESGVLVLCSTLTDYSLFVEIYNRRREWFVHRLVIANACKAGNMQIIKLLMAQTEPRVLPRDLAIEQACEGGHLNVLEYLFKELPVEWSSSTSPDPFYTFQGALSHFGRTDVYEYIRGKVSEECFAKFVQSNRRGVIDHFELVSGDTDIIKQFATKKNPMHQLNIYLDTYRHHHHPTTQHQIIQLLLDRLQVEEMITTEEHAKASYQFPPKDPKSYHFVTLDDQIAHYIAKMSKAIRLSDESFFGKLSEHSTEFLCYLSKNHSFSMFIEQGCTDGYIQPCPTTHKIATEAMESVGHRGDLTILNHLISVTSLETARTYSLASACKYGNVNLVARLLDGHDQNETLSIVLEFQKEAVVYNQLHVLDYFYDNEIYTNKTHFLKEIIRYAYQRRSVPSIQWALSKDNDSNSLKSYLFNQIILRMDGNFQLSF</sequence>
<name>F4PWG5_CACFS</name>
<gene>
    <name evidence="1" type="ORF">DFA_07453</name>
</gene>
<evidence type="ECO:0008006" key="3">
    <source>
        <dbReference type="Google" id="ProtNLM"/>
    </source>
</evidence>